<sequence length="75" mass="8247">MLKMTTSPEDFAHSGAVSALPEFLTVILTSTLRKTYAVLSKEKEVRANVQKTLRLGLVPSLSLLALVLRPLLLVR</sequence>
<evidence type="ECO:0000313" key="2">
    <source>
        <dbReference type="Proteomes" id="UP000719942"/>
    </source>
</evidence>
<organism evidence="1 2">
    <name type="scientific">Caproiciproducens faecalis</name>
    <dbReference type="NCBI Taxonomy" id="2820301"/>
    <lineage>
        <taxon>Bacteria</taxon>
        <taxon>Bacillati</taxon>
        <taxon>Bacillota</taxon>
        <taxon>Clostridia</taxon>
        <taxon>Eubacteriales</taxon>
        <taxon>Acutalibacteraceae</taxon>
        <taxon>Caproiciproducens</taxon>
    </lineage>
</organism>
<protein>
    <submittedName>
        <fullName evidence="1">Uncharacterized protein</fullName>
    </submittedName>
</protein>
<evidence type="ECO:0000313" key="1">
    <source>
        <dbReference type="EMBL" id="MBW7572689.1"/>
    </source>
</evidence>
<dbReference type="RefSeq" id="WP_219965078.1">
    <property type="nucleotide sequence ID" value="NZ_JAGFNZ010000002.1"/>
</dbReference>
<name>A0ABS7DN05_9FIRM</name>
<comment type="caution">
    <text evidence="1">The sequence shown here is derived from an EMBL/GenBank/DDBJ whole genome shotgun (WGS) entry which is preliminary data.</text>
</comment>
<reference evidence="1 2" key="1">
    <citation type="submission" date="2021-03" db="EMBL/GenBank/DDBJ databases">
        <title>Caproiciproducens sp. nov. isolated from feces of cow.</title>
        <authorList>
            <person name="Choi J.-Y."/>
        </authorList>
    </citation>
    <scope>NUCLEOTIDE SEQUENCE [LARGE SCALE GENOMIC DNA]</scope>
    <source>
        <strain evidence="1 2">AGMB10547</strain>
    </source>
</reference>
<accession>A0ABS7DN05</accession>
<dbReference type="EMBL" id="JAGFNZ010000002">
    <property type="protein sequence ID" value="MBW7572689.1"/>
    <property type="molecule type" value="Genomic_DNA"/>
</dbReference>
<proteinExistence type="predicted"/>
<dbReference type="Proteomes" id="UP000719942">
    <property type="component" value="Unassembled WGS sequence"/>
</dbReference>
<keyword evidence="2" id="KW-1185">Reference proteome</keyword>
<gene>
    <name evidence="1" type="ORF">J5W02_07660</name>
</gene>